<name>A0AAV5TYZ3_9BILA</name>
<dbReference type="InterPro" id="IPR006775">
    <property type="entry name" value="GH116_catalytic"/>
</dbReference>
<dbReference type="PANTHER" id="PTHR12654:SF2">
    <property type="entry name" value="NON-LYSOSOMAL GLUCOSYLCERAMIDASE"/>
    <property type="match status" value="1"/>
</dbReference>
<dbReference type="InterPro" id="IPR014551">
    <property type="entry name" value="B_Glucosidase_GBA2-typ"/>
</dbReference>
<proteinExistence type="predicted"/>
<dbReference type="GO" id="GO:0008422">
    <property type="term" value="F:beta-glucosidase activity"/>
    <property type="evidence" value="ECO:0007669"/>
    <property type="project" value="TreeGrafter"/>
</dbReference>
<comment type="caution">
    <text evidence="4">The sequence shown here is derived from an EMBL/GenBank/DDBJ whole genome shotgun (WGS) entry which is preliminary data.</text>
</comment>
<protein>
    <recommendedName>
        <fullName evidence="6">NLGase</fullName>
    </recommendedName>
</protein>
<keyword evidence="5" id="KW-1185">Reference proteome</keyword>
<dbReference type="GO" id="GO:0006680">
    <property type="term" value="P:glucosylceramide catabolic process"/>
    <property type="evidence" value="ECO:0007669"/>
    <property type="project" value="InterPro"/>
</dbReference>
<evidence type="ECO:0000313" key="5">
    <source>
        <dbReference type="Proteomes" id="UP001432027"/>
    </source>
</evidence>
<dbReference type="AlphaFoldDB" id="A0AAV5TYZ3"/>
<accession>A0AAV5TYZ3</accession>
<dbReference type="InterPro" id="IPR024462">
    <property type="entry name" value="GH116_N"/>
</dbReference>
<evidence type="ECO:0000256" key="1">
    <source>
        <dbReference type="SAM" id="MobiDB-lite"/>
    </source>
</evidence>
<dbReference type="GO" id="GO:0016020">
    <property type="term" value="C:membrane"/>
    <property type="evidence" value="ECO:0007669"/>
    <property type="project" value="InterPro"/>
</dbReference>
<feature type="compositionally biased region" description="Low complexity" evidence="1">
    <location>
        <begin position="951"/>
        <end position="982"/>
    </location>
</feature>
<dbReference type="PIRSF" id="PIRSF028944">
    <property type="entry name" value="Beta_gluc_GBA2"/>
    <property type="match status" value="1"/>
</dbReference>
<dbReference type="Gene3D" id="1.50.10.10">
    <property type="match status" value="1"/>
</dbReference>
<feature type="domain" description="Glycosyl-hydrolase family 116 N-terminal" evidence="3">
    <location>
        <begin position="115"/>
        <end position="432"/>
    </location>
</feature>
<organism evidence="4 5">
    <name type="scientific">Pristionchus entomophagus</name>
    <dbReference type="NCBI Taxonomy" id="358040"/>
    <lineage>
        <taxon>Eukaryota</taxon>
        <taxon>Metazoa</taxon>
        <taxon>Ecdysozoa</taxon>
        <taxon>Nematoda</taxon>
        <taxon>Chromadorea</taxon>
        <taxon>Rhabditida</taxon>
        <taxon>Rhabditina</taxon>
        <taxon>Diplogasteromorpha</taxon>
        <taxon>Diplogasteroidea</taxon>
        <taxon>Neodiplogasteridae</taxon>
        <taxon>Pristionchus</taxon>
    </lineage>
</organism>
<dbReference type="Proteomes" id="UP001432027">
    <property type="component" value="Unassembled WGS sequence"/>
</dbReference>
<feature type="non-terminal residue" evidence="4">
    <location>
        <position position="1"/>
    </location>
</feature>
<dbReference type="Pfam" id="PF04685">
    <property type="entry name" value="DUF608"/>
    <property type="match status" value="1"/>
</dbReference>
<feature type="domain" description="Glycosyl-hydrolase family 116 catalytic region" evidence="2">
    <location>
        <begin position="497"/>
        <end position="863"/>
    </location>
</feature>
<dbReference type="InterPro" id="IPR012341">
    <property type="entry name" value="6hp_glycosidase-like_sf"/>
</dbReference>
<dbReference type="Pfam" id="PF12215">
    <property type="entry name" value="Glyco_hydr_116N"/>
    <property type="match status" value="1"/>
</dbReference>
<dbReference type="PANTHER" id="PTHR12654">
    <property type="entry name" value="BILE ACID BETA-GLUCOSIDASE-RELATED"/>
    <property type="match status" value="1"/>
</dbReference>
<dbReference type="EMBL" id="BTSX01000005">
    <property type="protein sequence ID" value="GMS99691.1"/>
    <property type="molecule type" value="Genomic_DNA"/>
</dbReference>
<dbReference type="InterPro" id="IPR008928">
    <property type="entry name" value="6-hairpin_glycosidase_sf"/>
</dbReference>
<feature type="region of interest" description="Disordered" evidence="1">
    <location>
        <begin position="917"/>
        <end position="982"/>
    </location>
</feature>
<gene>
    <name evidence="4" type="ORF">PENTCL1PPCAC_21866</name>
</gene>
<feature type="region of interest" description="Disordered" evidence="1">
    <location>
        <begin position="13"/>
        <end position="34"/>
    </location>
</feature>
<evidence type="ECO:0000313" key="4">
    <source>
        <dbReference type="EMBL" id="GMS99691.1"/>
    </source>
</evidence>
<dbReference type="InterPro" id="IPR052566">
    <property type="entry name" value="Non-lysos_glucosylceramidase"/>
</dbReference>
<evidence type="ECO:0000259" key="2">
    <source>
        <dbReference type="Pfam" id="PF04685"/>
    </source>
</evidence>
<reference evidence="4" key="1">
    <citation type="submission" date="2023-10" db="EMBL/GenBank/DDBJ databases">
        <title>Genome assembly of Pristionchus species.</title>
        <authorList>
            <person name="Yoshida K."/>
            <person name="Sommer R.J."/>
        </authorList>
    </citation>
    <scope>NUCLEOTIDE SEQUENCE</scope>
    <source>
        <strain evidence="4">RS0144</strain>
    </source>
</reference>
<dbReference type="GO" id="GO:0005975">
    <property type="term" value="P:carbohydrate metabolic process"/>
    <property type="evidence" value="ECO:0007669"/>
    <property type="project" value="InterPro"/>
</dbReference>
<dbReference type="SUPFAM" id="SSF48208">
    <property type="entry name" value="Six-hairpin glycosidases"/>
    <property type="match status" value="1"/>
</dbReference>
<dbReference type="GO" id="GO:0004348">
    <property type="term" value="F:glucosylceramidase activity"/>
    <property type="evidence" value="ECO:0007669"/>
    <property type="project" value="InterPro"/>
</dbReference>
<sequence>QFCMCQPGAKAGKLKKQRPSQRTIESGEENADRSGVPPVCMSGFGWHARGDKLPEEKRVPFNRPSARQVYDALPFVRRYFMYWVRHTGKKEKLFINTFQPLQHKPYYGEHLEDLGVPCGGIGSGSIGRDFRGGFCKFGLRPGLIEHKVNVVPSDQFILSVRRPGEAEACYQKVLCAADVDRSSGQLSAWDFDFPETDIAFRGLYPRSWTCYYISELSLVVVLRQISPVIPHNYKDSSLPATVFVVDVENRSEQDYEVSIAFTFRNGTGYYRWEVDGDCSSKEFQFNPDQEGAGVYGIALEHNIDRMRCTYGLGMKMTEVILIEASICRSFHPSGNGLGVWKHLRETGDLPDHGEPDEASTAEQAVAVCVRTTVAAGEKREAAAELALVWHMPVVKFGNGERTYKRRYTRYFEEREEGARSLCAYALRARERWEEEIEEWQKPVLDHAHLPRWYKSALFNELYFITDGGSIWFEWDEEWIKREPHLSEYARNVMRQHGRFGYLESWEYRMVNTYDVHFYASFALAHLWPHLEISVQAEFTDQVEHVDEVVVRFHMEGDRAPQKTRTRVPHDLGNPAADPWLLTNAYVMHDTGKWKDLNLKFVLTSWRDYKCIVKKERAFLEHVYPAVKSLISQGLSTWDTDRDGMIENFGKADQTYDAWQMEGVSAYCGSLWLAALRVAVELAREIGDKKSEGEWTLTLDKAKKVFVDKLWTGEYFRFCERSRSRDSVMADQLCGIWFLQSVSPEMAEELVPLGHVQSALSKIFELNVQKFAGGRMGAVNGMRPDGKIDRAYIQADEMWTGVTYAVAAFMIQQGDYQRAFDTAWGTYDACFNRFGLQYQTPEALYEKKFYRAIGYMRPLAVWAMQWALEKHAGLGGETEKKGISELRETTFASSKASVAAKSEHFFFLISSVASVETPTARSDDDGGSEGYGSDEKVREGYESSALVRPEKSTATLTTLGATSDDAASSSGVSSGREVVVEGI</sequence>
<evidence type="ECO:0000259" key="3">
    <source>
        <dbReference type="Pfam" id="PF12215"/>
    </source>
</evidence>
<evidence type="ECO:0008006" key="6">
    <source>
        <dbReference type="Google" id="ProtNLM"/>
    </source>
</evidence>